<gene>
    <name evidence="3" type="ORF">CAC42_3759</name>
</gene>
<feature type="compositionally biased region" description="Acidic residues" evidence="1">
    <location>
        <begin position="855"/>
        <end position="880"/>
    </location>
</feature>
<organism evidence="3 4">
    <name type="scientific">Sphaceloma murrayae</name>
    <dbReference type="NCBI Taxonomy" id="2082308"/>
    <lineage>
        <taxon>Eukaryota</taxon>
        <taxon>Fungi</taxon>
        <taxon>Dikarya</taxon>
        <taxon>Ascomycota</taxon>
        <taxon>Pezizomycotina</taxon>
        <taxon>Dothideomycetes</taxon>
        <taxon>Dothideomycetidae</taxon>
        <taxon>Myriangiales</taxon>
        <taxon>Elsinoaceae</taxon>
        <taxon>Sphaceloma</taxon>
    </lineage>
</organism>
<dbReference type="STRING" id="2082308.A0A2K1QHZ0"/>
<dbReference type="EMBL" id="NKHZ01000086">
    <property type="protein sequence ID" value="PNS14473.1"/>
    <property type="molecule type" value="Genomic_DNA"/>
</dbReference>
<dbReference type="Proteomes" id="UP000243797">
    <property type="component" value="Unassembled WGS sequence"/>
</dbReference>
<dbReference type="OrthoDB" id="3598281at2759"/>
<dbReference type="AlphaFoldDB" id="A0A2K1QHZ0"/>
<accession>A0A2K1QHZ0</accession>
<dbReference type="Gene3D" id="3.40.50.300">
    <property type="entry name" value="P-loop containing nucleotide triphosphate hydrolases"/>
    <property type="match status" value="2"/>
</dbReference>
<dbReference type="InParanoid" id="A0A2K1QHZ0"/>
<evidence type="ECO:0000313" key="4">
    <source>
        <dbReference type="Proteomes" id="UP000243797"/>
    </source>
</evidence>
<feature type="region of interest" description="Disordered" evidence="1">
    <location>
        <begin position="830"/>
        <end position="934"/>
    </location>
</feature>
<comment type="caution">
    <text evidence="3">The sequence shown here is derived from an EMBL/GenBank/DDBJ whole genome shotgun (WGS) entry which is preliminary data.</text>
</comment>
<proteinExistence type="predicted"/>
<feature type="domain" description="DUF7605" evidence="2">
    <location>
        <begin position="575"/>
        <end position="740"/>
    </location>
</feature>
<evidence type="ECO:0000256" key="1">
    <source>
        <dbReference type="SAM" id="MobiDB-lite"/>
    </source>
</evidence>
<reference evidence="3 4" key="1">
    <citation type="submission" date="2017-06" db="EMBL/GenBank/DDBJ databases">
        <title>Draft genome sequence of a variant of Elsinoe murrayae.</title>
        <authorList>
            <person name="Cheng Q."/>
        </authorList>
    </citation>
    <scope>NUCLEOTIDE SEQUENCE [LARGE SCALE GENOMIC DNA]</scope>
    <source>
        <strain evidence="3 4">CQ-2017a</strain>
    </source>
</reference>
<dbReference type="SUPFAM" id="SSF52540">
    <property type="entry name" value="P-loop containing nucleoside triphosphate hydrolases"/>
    <property type="match status" value="1"/>
</dbReference>
<dbReference type="PANTHER" id="PTHR36681:SF3">
    <property type="entry name" value="NUCLEAR GTPASE, GERMINAL CENTER-ASSOCIATED, TANDEM DUPLICATE 3"/>
    <property type="match status" value="1"/>
</dbReference>
<sequence length="934" mass="105397">MASNYNTEHPQGQTAGATDTQSDFQKHCTAFTDAMDRLSKLSRSLISSSEFFEDNLKSAQTRLEEHGNTFSAERQKIGLVGASGMGKSSTFNAIIHEKGLSKTSASLEACTSVIWEATGGVPGQTTKYRVKIEYFNDEELVEMLWVYASQYRAYHFEADDDVDPKMEAEYRHGAHSFQEIIRIIFFRVPALQSRDQIHVLLQQDYELGNDENAERLIAEACMSAEDVRISNGPLGIGPTEFDDAEDLRQYVQPMGSSSEENDSRECHWPFVKRIRVYLRDNELLRNIIIGDVAGISDINKFRAESCKRYLREIDYLVIVTNVHIRITSDREIDSLLSDYGDHFEGKTAVIHTRIDDKVNSQEVKRLLAEVAKTDEVRLVHQYQHIQEELRGIGAIKKTAANRRRLASRRLQLVQEKFEVQILLRNAYKRWQFGTKKGFDIPMFFVSNEHYWSHFPSTDPDSGESEDEVDPSNRLSLKSTGIPALRNYLFSIPKDSVYRRLDKRLQHFRGLVEAIKHAVDTQPVRNPEMLAGILADFKQKFSTSGLAASLEADARDAVTSTIRKNALINLAGQFLDEMAAWAAPSIKAGVKKRGVHFISKRGPQNWSMSLTGPARNMITTAFRKMWKLSDQHTCNFVKYLEETCARMQVEIEENSRIGLDANALRGMLDACLHLLRHAMHTFKLESKKQEKLIKLDCDVYHEGKNIFAECMESLFVNLGRYSGRGYRDRVIARLREAVSDDEDDGDLFGKWVRKILERIHDSHETHMKKLTDEIIGEVTRTCDLLTKSNHIDSKWENDRLRGKEFVDAAKTILGIATVILSLIKREVEASSGRGAEPGIALAGDENIAERGSGHEVDEDDEDVENSEDAADDEDDGEELGDEPPRKKLKVSDNGLDGPSTGAQADAEDEKLSAMEDGTVSEGVYEGIEMDAESGT</sequence>
<evidence type="ECO:0000259" key="2">
    <source>
        <dbReference type="Pfam" id="PF24564"/>
    </source>
</evidence>
<keyword evidence="4" id="KW-1185">Reference proteome</keyword>
<dbReference type="InterPro" id="IPR056024">
    <property type="entry name" value="DUF7605"/>
</dbReference>
<dbReference type="PANTHER" id="PTHR36681">
    <property type="entry name" value="NUCLEAR GTPASE, GERMINAL CENTER-ASSOCIATED, TANDEM DUPLICATE 3"/>
    <property type="match status" value="1"/>
</dbReference>
<dbReference type="InterPro" id="IPR027417">
    <property type="entry name" value="P-loop_NTPase"/>
</dbReference>
<protein>
    <recommendedName>
        <fullName evidence="2">DUF7605 domain-containing protein</fullName>
    </recommendedName>
</protein>
<name>A0A2K1QHZ0_9PEZI</name>
<dbReference type="Pfam" id="PF24564">
    <property type="entry name" value="DUF7605"/>
    <property type="match status" value="1"/>
</dbReference>
<evidence type="ECO:0000313" key="3">
    <source>
        <dbReference type="EMBL" id="PNS14473.1"/>
    </source>
</evidence>
<feature type="region of interest" description="Disordered" evidence="1">
    <location>
        <begin position="1"/>
        <end position="22"/>
    </location>
</feature>